<dbReference type="EMBL" id="CP108318">
    <property type="protein sequence ID" value="WTW63723.1"/>
    <property type="molecule type" value="Genomic_DNA"/>
</dbReference>
<evidence type="ECO:0000313" key="1">
    <source>
        <dbReference type="EMBL" id="WTW63723.1"/>
    </source>
</evidence>
<sequence>MHSDTHLLMHHLRAADLETEARAALPREPRELRAQLGWILVELGLRLTQQAPRRQARLA</sequence>
<proteinExistence type="predicted"/>
<accession>A0AAU2V8F3</accession>
<gene>
    <name evidence="1" type="ORF">OG549_25455</name>
</gene>
<name>A0AAU2V8F3_9ACTN</name>
<reference evidence="1" key="1">
    <citation type="submission" date="2022-10" db="EMBL/GenBank/DDBJ databases">
        <title>The complete genomes of actinobacterial strains from the NBC collection.</title>
        <authorList>
            <person name="Joergensen T.S."/>
            <person name="Alvarez Arevalo M."/>
            <person name="Sterndorff E.B."/>
            <person name="Faurdal D."/>
            <person name="Vuksanovic O."/>
            <person name="Mourched A.-S."/>
            <person name="Charusanti P."/>
            <person name="Shaw S."/>
            <person name="Blin K."/>
            <person name="Weber T."/>
        </authorList>
    </citation>
    <scope>NUCLEOTIDE SEQUENCE</scope>
    <source>
        <strain evidence="1">NBC_00003</strain>
    </source>
</reference>
<dbReference type="AlphaFoldDB" id="A0AAU2V8F3"/>
<organism evidence="1">
    <name type="scientific">Streptomyces sp. NBC_00003</name>
    <dbReference type="NCBI Taxonomy" id="2903608"/>
    <lineage>
        <taxon>Bacteria</taxon>
        <taxon>Bacillati</taxon>
        <taxon>Actinomycetota</taxon>
        <taxon>Actinomycetes</taxon>
        <taxon>Kitasatosporales</taxon>
        <taxon>Streptomycetaceae</taxon>
        <taxon>Streptomyces</taxon>
    </lineage>
</organism>
<protein>
    <submittedName>
        <fullName evidence="1">Uncharacterized protein</fullName>
    </submittedName>
</protein>